<protein>
    <submittedName>
        <fullName evidence="1">Uncharacterized protein</fullName>
    </submittedName>
</protein>
<evidence type="ECO:0000313" key="1">
    <source>
        <dbReference type="EMBL" id="GGQ72144.1"/>
    </source>
</evidence>
<dbReference type="EMBL" id="BMQK01000012">
    <property type="protein sequence ID" value="GGQ72144.1"/>
    <property type="molecule type" value="Genomic_DNA"/>
</dbReference>
<name>A0A918EU50_9ACTN</name>
<accession>A0A918EU50</accession>
<sequence length="139" mass="15188">MPVSIPVDVTGYLVLATDSSRGATFAVNNSWDWAMLSDPGKSKTIQKPSPLTLRKSGEGYIVDSSADWPDYRWWCGGNNGIKFDVKDKATVFAAEASGDGFLLKVGTKPVSVRTYDAPYLYVYSGSGFDPITWKFVSKT</sequence>
<reference evidence="1" key="1">
    <citation type="journal article" date="2014" name="Int. J. Syst. Evol. Microbiol.">
        <title>Complete genome sequence of Corynebacterium casei LMG S-19264T (=DSM 44701T), isolated from a smear-ripened cheese.</title>
        <authorList>
            <consortium name="US DOE Joint Genome Institute (JGI-PGF)"/>
            <person name="Walter F."/>
            <person name="Albersmeier A."/>
            <person name="Kalinowski J."/>
            <person name="Ruckert C."/>
        </authorList>
    </citation>
    <scope>NUCLEOTIDE SEQUENCE</scope>
    <source>
        <strain evidence="1">JCM 3131</strain>
    </source>
</reference>
<dbReference type="AlphaFoldDB" id="A0A918EU50"/>
<evidence type="ECO:0000313" key="2">
    <source>
        <dbReference type="Proteomes" id="UP000620156"/>
    </source>
</evidence>
<gene>
    <name evidence="1" type="ORF">GCM10010145_47170</name>
</gene>
<organism evidence="1 2">
    <name type="scientific">Streptomyces ruber</name>
    <dbReference type="NCBI Taxonomy" id="83378"/>
    <lineage>
        <taxon>Bacteria</taxon>
        <taxon>Bacillati</taxon>
        <taxon>Actinomycetota</taxon>
        <taxon>Actinomycetes</taxon>
        <taxon>Kitasatosporales</taxon>
        <taxon>Streptomycetaceae</taxon>
        <taxon>Streptomyces</taxon>
    </lineage>
</organism>
<keyword evidence="2" id="KW-1185">Reference proteome</keyword>
<dbReference type="Proteomes" id="UP000620156">
    <property type="component" value="Unassembled WGS sequence"/>
</dbReference>
<reference evidence="1" key="2">
    <citation type="submission" date="2020-09" db="EMBL/GenBank/DDBJ databases">
        <authorList>
            <person name="Sun Q."/>
            <person name="Ohkuma M."/>
        </authorList>
    </citation>
    <scope>NUCLEOTIDE SEQUENCE</scope>
    <source>
        <strain evidence="1">JCM 3131</strain>
    </source>
</reference>
<comment type="caution">
    <text evidence="1">The sequence shown here is derived from an EMBL/GenBank/DDBJ whole genome shotgun (WGS) entry which is preliminary data.</text>
</comment>
<dbReference type="RefSeq" id="WP_189218882.1">
    <property type="nucleotide sequence ID" value="NZ_BMQK01000012.1"/>
</dbReference>
<proteinExistence type="predicted"/>